<evidence type="ECO:0000313" key="2">
    <source>
        <dbReference type="EMBL" id="NSK14760.1"/>
    </source>
</evidence>
<evidence type="ECO:0000313" key="3">
    <source>
        <dbReference type="EMBL" id="NVH58534.1"/>
    </source>
</evidence>
<dbReference type="InterPro" id="IPR024234">
    <property type="entry name" value="DUF3801"/>
</dbReference>
<dbReference type="RefSeq" id="WP_008817035.1">
    <property type="nucleotide sequence ID" value="NZ_JAAITX010000004.1"/>
</dbReference>
<dbReference type="EMBL" id="JAAITX010000004">
    <property type="protein sequence ID" value="NVH58534.1"/>
    <property type="molecule type" value="Genomic_DNA"/>
</dbReference>
<gene>
    <name evidence="3" type="ORF">G5A66_07710</name>
    <name evidence="2" type="ORF">G5A75_07730</name>
</gene>
<keyword evidence="4" id="KW-1185">Reference proteome</keyword>
<feature type="compositionally biased region" description="Basic and acidic residues" evidence="1">
    <location>
        <begin position="149"/>
        <end position="174"/>
    </location>
</feature>
<accession>A0A850HIP9</accession>
<comment type="caution">
    <text evidence="3">The sequence shown here is derived from an EMBL/GenBank/DDBJ whole genome shotgun (WGS) entry which is preliminary data.</text>
</comment>
<evidence type="ECO:0000256" key="1">
    <source>
        <dbReference type="SAM" id="MobiDB-lite"/>
    </source>
</evidence>
<feature type="compositionally biased region" description="Polar residues" evidence="1">
    <location>
        <begin position="199"/>
        <end position="209"/>
    </location>
</feature>
<name>A0A850HIP9_9FIRM</name>
<feature type="compositionally biased region" description="Basic residues" evidence="1">
    <location>
        <begin position="249"/>
        <end position="270"/>
    </location>
</feature>
<reference evidence="3" key="2">
    <citation type="submission" date="2020-02" db="EMBL/GenBank/DDBJ databases">
        <authorList>
            <person name="Littmann E."/>
            <person name="Sorbara M."/>
        </authorList>
    </citation>
    <scope>NUCLEOTIDE SEQUENCE</scope>
    <source>
        <strain evidence="3">MSK.17.11</strain>
        <strain evidence="2">MSK.17.38</strain>
    </source>
</reference>
<feature type="compositionally biased region" description="Basic and acidic residues" evidence="1">
    <location>
        <begin position="132"/>
        <end position="141"/>
    </location>
</feature>
<evidence type="ECO:0000313" key="4">
    <source>
        <dbReference type="Proteomes" id="UP000528555"/>
    </source>
</evidence>
<protein>
    <submittedName>
        <fullName evidence="3">DUF3801 domain-containing protein</fullName>
    </submittedName>
</protein>
<dbReference type="Proteomes" id="UP000528555">
    <property type="component" value="Unassembled WGS sequence"/>
</dbReference>
<dbReference type="EMBL" id="JAAIUO010000004">
    <property type="protein sequence ID" value="NSK14760.1"/>
    <property type="molecule type" value="Genomic_DNA"/>
</dbReference>
<feature type="region of interest" description="Disordered" evidence="1">
    <location>
        <begin position="132"/>
        <end position="270"/>
    </location>
</feature>
<feature type="compositionally biased region" description="Basic and acidic residues" evidence="1">
    <location>
        <begin position="210"/>
        <end position="242"/>
    </location>
</feature>
<sequence length="270" mass="30020">MNHAGDAAEQVVRMSLEGAEVALKITGVAAKNLAAALYTILKDQKKTKGKARIEAMLREKRPLKVYTLKKEDCPEFARQAKGYGILYAPIPVRKGDDTIDILVFEDDAARANRIVDKFNLTVVDTASIKEDIEKSREERGGEPQAPEKAAPEKSEDDRLLDELMEKPAQKEKSQPENPSAEKSVPFTPAEEKSHPSAPISENSSKSARGTSDEPQKPSVRQELRDIQAQRKKEAEAAKREEPAAPQKRAAQKTTRHQPPKPKKKPKSKER</sequence>
<organism evidence="3 4">
    <name type="scientific">Dorea phocaeensis</name>
    <dbReference type="NCBI Taxonomy" id="2040291"/>
    <lineage>
        <taxon>Bacteria</taxon>
        <taxon>Bacillati</taxon>
        <taxon>Bacillota</taxon>
        <taxon>Clostridia</taxon>
        <taxon>Lachnospirales</taxon>
        <taxon>Lachnospiraceae</taxon>
        <taxon>Dorea</taxon>
    </lineage>
</organism>
<dbReference type="GeneID" id="90531456"/>
<dbReference type="AlphaFoldDB" id="A0A850HIP9"/>
<evidence type="ECO:0000313" key="5">
    <source>
        <dbReference type="Proteomes" id="UP000701680"/>
    </source>
</evidence>
<dbReference type="Pfam" id="PF12687">
    <property type="entry name" value="DUF3801"/>
    <property type="match status" value="1"/>
</dbReference>
<proteinExistence type="predicted"/>
<dbReference type="Proteomes" id="UP000701680">
    <property type="component" value="Unassembled WGS sequence"/>
</dbReference>
<reference evidence="4 5" key="1">
    <citation type="journal article" date="2020" name="Cell Host Microbe">
        <title>Functional and Genomic Variation between Human-Derived Isolates of Lachnospiraceae Reveals Inter- and Intra-Species Diversity.</title>
        <authorList>
            <person name="Sorbara M.T."/>
            <person name="Littmann E.R."/>
            <person name="Fontana E."/>
            <person name="Moody T.U."/>
            <person name="Kohout C.E."/>
            <person name="Gjonbalaj M."/>
            <person name="Eaton V."/>
            <person name="Seok R."/>
            <person name="Leiner I.M."/>
            <person name="Pamer E.G."/>
        </authorList>
    </citation>
    <scope>NUCLEOTIDE SEQUENCE [LARGE SCALE GENOMIC DNA]</scope>
    <source>
        <strain evidence="3 4">MSK.17.11</strain>
        <strain evidence="2 5">MSK.17.38</strain>
    </source>
</reference>